<dbReference type="Pfam" id="PF13873">
    <property type="entry name" value="Myb_DNA-bind_5"/>
    <property type="match status" value="1"/>
</dbReference>
<organism evidence="8 10">
    <name type="scientific">Ceutorhynchus assimilis</name>
    <name type="common">cabbage seed weevil</name>
    <dbReference type="NCBI Taxonomy" id="467358"/>
    <lineage>
        <taxon>Eukaryota</taxon>
        <taxon>Metazoa</taxon>
        <taxon>Ecdysozoa</taxon>
        <taxon>Arthropoda</taxon>
        <taxon>Hexapoda</taxon>
        <taxon>Insecta</taxon>
        <taxon>Pterygota</taxon>
        <taxon>Neoptera</taxon>
        <taxon>Endopterygota</taxon>
        <taxon>Coleoptera</taxon>
        <taxon>Polyphaga</taxon>
        <taxon>Cucujiformia</taxon>
        <taxon>Curculionidae</taxon>
        <taxon>Ceutorhynchinae</taxon>
        <taxon>Ceutorhynchus</taxon>
    </lineage>
</organism>
<reference evidence="8" key="1">
    <citation type="submission" date="2022-01" db="EMBL/GenBank/DDBJ databases">
        <authorList>
            <person name="King R."/>
        </authorList>
    </citation>
    <scope>NUCLEOTIDE SEQUENCE</scope>
</reference>
<feature type="region of interest" description="Disordered" evidence="6">
    <location>
        <begin position="102"/>
        <end position="170"/>
    </location>
</feature>
<feature type="compositionally biased region" description="Polar residues" evidence="6">
    <location>
        <begin position="123"/>
        <end position="134"/>
    </location>
</feature>
<accession>A0A9N9MQW7</accession>
<comment type="function">
    <text evidence="5">Involved in transvection phenomena (= synapsis-dependent gene expression), where the synaptic pairing of chromosomes carrying genes with which zeste interacts influences the expression of these genes. Zeste binds to DNA and stimulates transcription from a nearby promoter.</text>
</comment>
<feature type="compositionally biased region" description="Polar residues" evidence="6">
    <location>
        <begin position="151"/>
        <end position="168"/>
    </location>
</feature>
<evidence type="ECO:0000256" key="3">
    <source>
        <dbReference type="ARBA" id="ARBA00023015"/>
    </source>
</evidence>
<sequence>MEKKRTSKKQFKIYTDYLKTNKILLTGKLSPSTNPEDLEAVWRSLVQELNSCGDGPIRDIVAWKKVFTEWKGVCRKKARENKALSELEAQVIELTGRGAISGLDTGELGLPQPNRPIKGDQDLTYQPGSSQTVYSEAKGISGDSEDETDSVPPSEQPSEQTQSASQSVKTKKKKSERIVYKQYSMYVQFIESKGKDFTELCKELNKVPGGASKSVQEWQEAFWRWKNTVKRKAREIYIDHHLTGGGLPNPKVLTELEEKLLAILSILCIQGMLVPELGFLKPKELGKNQPKQPRRKKVVTCHYIRYQRKTKKQRKILHLMRAGSKKLQNSLERFIIAIKKIVDAMNRYALIQLKMRMFFITSVL</sequence>
<keyword evidence="3" id="KW-0805">Transcription regulation</keyword>
<dbReference type="EMBL" id="OU892280">
    <property type="protein sequence ID" value="CAG9767835.1"/>
    <property type="molecule type" value="Genomic_DNA"/>
</dbReference>
<evidence type="ECO:0000256" key="1">
    <source>
        <dbReference type="ARBA" id="ARBA00011764"/>
    </source>
</evidence>
<dbReference type="Proteomes" id="UP001152799">
    <property type="component" value="Chromosome 7"/>
</dbReference>
<dbReference type="OrthoDB" id="6720922at2759"/>
<keyword evidence="4" id="KW-0804">Transcription</keyword>
<dbReference type="EMBL" id="OU892283">
    <property type="protein sequence ID" value="CAG9771411.1"/>
    <property type="molecule type" value="Genomic_DNA"/>
</dbReference>
<evidence type="ECO:0000256" key="4">
    <source>
        <dbReference type="ARBA" id="ARBA00023163"/>
    </source>
</evidence>
<feature type="domain" description="Myb/SANT-like DNA-binding" evidence="7">
    <location>
        <begin position="3"/>
        <end position="78"/>
    </location>
</feature>
<dbReference type="Proteomes" id="UP001152799">
    <property type="component" value="Chromosome 4"/>
</dbReference>
<proteinExistence type="predicted"/>
<evidence type="ECO:0000259" key="7">
    <source>
        <dbReference type="Pfam" id="PF13873"/>
    </source>
</evidence>
<evidence type="ECO:0000313" key="10">
    <source>
        <dbReference type="Proteomes" id="UP001152799"/>
    </source>
</evidence>
<gene>
    <name evidence="9" type="ORF">CEUTPL_LOCUS11844</name>
    <name evidence="8" type="ORF">CEUTPL_LOCUS8390</name>
</gene>
<dbReference type="InterPro" id="IPR028002">
    <property type="entry name" value="Myb_DNA-bind_5"/>
</dbReference>
<name>A0A9N9MQW7_9CUCU</name>
<dbReference type="AlphaFoldDB" id="A0A9N9MQW7"/>
<comment type="subunit">
    <text evidence="1">Self-associates forming complexes of several hundred monomers.</text>
</comment>
<evidence type="ECO:0000256" key="5">
    <source>
        <dbReference type="ARBA" id="ARBA00025466"/>
    </source>
</evidence>
<protein>
    <recommendedName>
        <fullName evidence="2">Regulatory protein zeste</fullName>
    </recommendedName>
</protein>
<evidence type="ECO:0000256" key="6">
    <source>
        <dbReference type="SAM" id="MobiDB-lite"/>
    </source>
</evidence>
<evidence type="ECO:0000313" key="8">
    <source>
        <dbReference type="EMBL" id="CAG9767835.1"/>
    </source>
</evidence>
<keyword evidence="10" id="KW-1185">Reference proteome</keyword>
<evidence type="ECO:0000256" key="2">
    <source>
        <dbReference type="ARBA" id="ARBA00016807"/>
    </source>
</evidence>
<evidence type="ECO:0000313" key="9">
    <source>
        <dbReference type="EMBL" id="CAG9771411.1"/>
    </source>
</evidence>